<dbReference type="GO" id="GO:0035973">
    <property type="term" value="P:aggrephagy"/>
    <property type="evidence" value="ECO:0007669"/>
    <property type="project" value="TreeGrafter"/>
</dbReference>
<gene>
    <name evidence="13" type="ORF">CNMCM6805_009653</name>
</gene>
<reference evidence="13" key="2">
    <citation type="submission" date="2020-04" db="EMBL/GenBank/DDBJ databases">
        <authorList>
            <person name="Santos R.A.C."/>
            <person name="Steenwyk J.L."/>
            <person name="Rivero-Menendez O."/>
            <person name="Mead M.E."/>
            <person name="Silva L.P."/>
            <person name="Bastos R.W."/>
            <person name="Alastruey-Izquierdo A."/>
            <person name="Goldman G.H."/>
            <person name="Rokas A."/>
        </authorList>
    </citation>
    <scope>NUCLEOTIDE SEQUENCE</scope>
    <source>
        <strain evidence="13">CNM-CM6805</strain>
    </source>
</reference>
<dbReference type="InterPro" id="IPR046792">
    <property type="entry name" value="Peptidase_C54_cat"/>
</dbReference>
<keyword evidence="8" id="KW-0653">Protein transport</keyword>
<comment type="caution">
    <text evidence="13">The sequence shown here is derived from an EMBL/GenBank/DDBJ whole genome shotgun (WGS) entry which is preliminary data.</text>
</comment>
<dbReference type="GO" id="GO:0000407">
    <property type="term" value="C:phagophore assembly site"/>
    <property type="evidence" value="ECO:0007669"/>
    <property type="project" value="UniProtKB-SubCell"/>
</dbReference>
<evidence type="ECO:0000256" key="1">
    <source>
        <dbReference type="ARBA" id="ARBA00004329"/>
    </source>
</evidence>
<keyword evidence="4 11" id="KW-0963">Cytoplasm</keyword>
<evidence type="ECO:0000256" key="6">
    <source>
        <dbReference type="ARBA" id="ARBA00022801"/>
    </source>
</evidence>
<dbReference type="Proteomes" id="UP000653565">
    <property type="component" value="Unassembled WGS sequence"/>
</dbReference>
<organism evidence="13 14">
    <name type="scientific">Aspergillus fumigatiaffinis</name>
    <dbReference type="NCBI Taxonomy" id="340414"/>
    <lineage>
        <taxon>Eukaryota</taxon>
        <taxon>Fungi</taxon>
        <taxon>Dikarya</taxon>
        <taxon>Ascomycota</taxon>
        <taxon>Pezizomycotina</taxon>
        <taxon>Eurotiomycetes</taxon>
        <taxon>Eurotiomycetidae</taxon>
        <taxon>Eurotiales</taxon>
        <taxon>Aspergillaceae</taxon>
        <taxon>Aspergillus</taxon>
        <taxon>Aspergillus subgen. Fumigati</taxon>
    </lineage>
</organism>
<evidence type="ECO:0000256" key="7">
    <source>
        <dbReference type="ARBA" id="ARBA00022807"/>
    </source>
</evidence>
<comment type="subcellular location">
    <subcellularLocation>
        <location evidence="11">Nucleus</location>
    </subcellularLocation>
    <subcellularLocation>
        <location evidence="11">Cytoplasm</location>
    </subcellularLocation>
    <subcellularLocation>
        <location evidence="1">Preautophagosomal structure</location>
    </subcellularLocation>
</comment>
<evidence type="ECO:0000256" key="11">
    <source>
        <dbReference type="RuleBase" id="RU363115"/>
    </source>
</evidence>
<keyword evidence="7" id="KW-0788">Thiol protease</keyword>
<keyword evidence="5 11" id="KW-0645">Protease</keyword>
<comment type="catalytic activity">
    <reaction evidence="10">
        <text>[protein]-C-terminal L-amino acid-glycyl-phosphatidylethanolamide + H2O = [protein]-C-terminal L-amino acid-glycine + a 1,2-diacyl-sn-glycero-3-phosphoethanolamine</text>
        <dbReference type="Rhea" id="RHEA:67548"/>
        <dbReference type="Rhea" id="RHEA-COMP:17323"/>
        <dbReference type="Rhea" id="RHEA-COMP:17324"/>
        <dbReference type="ChEBI" id="CHEBI:15377"/>
        <dbReference type="ChEBI" id="CHEBI:64612"/>
        <dbReference type="ChEBI" id="CHEBI:172940"/>
        <dbReference type="ChEBI" id="CHEBI:172941"/>
    </reaction>
    <physiologicalReaction direction="left-to-right" evidence="10">
        <dbReference type="Rhea" id="RHEA:67549"/>
    </physiologicalReaction>
</comment>
<protein>
    <recommendedName>
        <fullName evidence="11">Cysteine protease</fullName>
        <ecNumber evidence="11">3.4.22.-</ecNumber>
    </recommendedName>
</protein>
<keyword evidence="9" id="KW-0072">Autophagy</keyword>
<dbReference type="GO" id="GO:0015031">
    <property type="term" value="P:protein transport"/>
    <property type="evidence" value="ECO:0007669"/>
    <property type="project" value="UniProtKB-KW"/>
</dbReference>
<evidence type="ECO:0000256" key="5">
    <source>
        <dbReference type="ARBA" id="ARBA00022670"/>
    </source>
</evidence>
<evidence type="ECO:0000313" key="14">
    <source>
        <dbReference type="Proteomes" id="UP000653565"/>
    </source>
</evidence>
<dbReference type="EC" id="3.4.22.-" evidence="11"/>
<dbReference type="InterPro" id="IPR005078">
    <property type="entry name" value="Peptidase_C54"/>
</dbReference>
<keyword evidence="6 11" id="KW-0378">Hydrolase</keyword>
<evidence type="ECO:0000256" key="3">
    <source>
        <dbReference type="ARBA" id="ARBA00022448"/>
    </source>
</evidence>
<dbReference type="InterPro" id="IPR038765">
    <property type="entry name" value="Papain-like_cys_pep_sf"/>
</dbReference>
<evidence type="ECO:0000256" key="2">
    <source>
        <dbReference type="ARBA" id="ARBA00010958"/>
    </source>
</evidence>
<dbReference type="GO" id="GO:0000045">
    <property type="term" value="P:autophagosome assembly"/>
    <property type="evidence" value="ECO:0007669"/>
    <property type="project" value="TreeGrafter"/>
</dbReference>
<dbReference type="GO" id="GO:0034727">
    <property type="term" value="P:piecemeal microautophagy of the nucleus"/>
    <property type="evidence" value="ECO:0007669"/>
    <property type="project" value="TreeGrafter"/>
</dbReference>
<evidence type="ECO:0000259" key="12">
    <source>
        <dbReference type="Pfam" id="PF03416"/>
    </source>
</evidence>
<evidence type="ECO:0000256" key="4">
    <source>
        <dbReference type="ARBA" id="ARBA00022490"/>
    </source>
</evidence>
<comment type="function">
    <text evidence="11">Required for selective autophagic degradation of the nucleus (nucleophagy) as well as for mitophagy which contributes to regulate mitochondrial quantity and quality by eliminating the mitochondria to a basal level to fulfill cellular energy requirements and preventing excess ROS production.</text>
</comment>
<dbReference type="GO" id="GO:0000423">
    <property type="term" value="P:mitophagy"/>
    <property type="evidence" value="ECO:0007669"/>
    <property type="project" value="TreeGrafter"/>
</dbReference>
<dbReference type="AlphaFoldDB" id="A0A8H4M8S1"/>
<keyword evidence="11" id="KW-0539">Nucleus</keyword>
<dbReference type="SUPFAM" id="SSF54001">
    <property type="entry name" value="Cysteine proteinases"/>
    <property type="match status" value="1"/>
</dbReference>
<keyword evidence="14" id="KW-1185">Reference proteome</keyword>
<reference evidence="13" key="1">
    <citation type="journal article" date="2020" name="bioRxiv">
        <title>Genomic and phenotypic heterogeneity of clinical isolates of the human pathogens Aspergillus fumigatus, Aspergillus lentulus and Aspergillus fumigatiaffinis.</title>
        <authorList>
            <person name="dos Santos R.A.C."/>
            <person name="Steenwyk J.L."/>
            <person name="Rivero-Menendez O."/>
            <person name="Mead M.E."/>
            <person name="Silva L.P."/>
            <person name="Bastos R.W."/>
            <person name="Alastruey-Izquierdo A."/>
            <person name="Goldman G.H."/>
            <person name="Rokas A."/>
        </authorList>
    </citation>
    <scope>NUCLEOTIDE SEQUENCE</scope>
    <source>
        <strain evidence="13">CNM-CM6805</strain>
    </source>
</reference>
<dbReference type="GO" id="GO:0016485">
    <property type="term" value="P:protein processing"/>
    <property type="evidence" value="ECO:0007669"/>
    <property type="project" value="TreeGrafter"/>
</dbReference>
<dbReference type="Pfam" id="PF03416">
    <property type="entry name" value="Peptidase_C54"/>
    <property type="match status" value="1"/>
</dbReference>
<evidence type="ECO:0000256" key="10">
    <source>
        <dbReference type="ARBA" id="ARBA00029362"/>
    </source>
</evidence>
<accession>A0A8H4M8S1</accession>
<dbReference type="GO" id="GO:0019786">
    <property type="term" value="F:protein-phosphatidylethanolamide deconjugating activity"/>
    <property type="evidence" value="ECO:0007669"/>
    <property type="project" value="InterPro"/>
</dbReference>
<dbReference type="OrthoDB" id="2960936at2759"/>
<name>A0A8H4M8S1_9EURO</name>
<comment type="similarity">
    <text evidence="2 11">Belongs to the peptidase C54 family.</text>
</comment>
<dbReference type="EMBL" id="JAAAPX010000086">
    <property type="protein sequence ID" value="KAF4232748.1"/>
    <property type="molecule type" value="Genomic_DNA"/>
</dbReference>
<evidence type="ECO:0000256" key="8">
    <source>
        <dbReference type="ARBA" id="ARBA00022927"/>
    </source>
</evidence>
<proteinExistence type="inferred from homology"/>
<dbReference type="GO" id="GO:0004197">
    <property type="term" value="F:cysteine-type endopeptidase activity"/>
    <property type="evidence" value="ECO:0007669"/>
    <property type="project" value="TreeGrafter"/>
</dbReference>
<evidence type="ECO:0000256" key="9">
    <source>
        <dbReference type="ARBA" id="ARBA00023006"/>
    </source>
</evidence>
<dbReference type="GO" id="GO:0005634">
    <property type="term" value="C:nucleus"/>
    <property type="evidence" value="ECO:0007669"/>
    <property type="project" value="UniProtKB-SubCell"/>
</dbReference>
<dbReference type="PANTHER" id="PTHR22624">
    <property type="entry name" value="CYSTEINE PROTEASE ATG4"/>
    <property type="match status" value="1"/>
</dbReference>
<dbReference type="PANTHER" id="PTHR22624:SF49">
    <property type="entry name" value="CYSTEINE PROTEASE"/>
    <property type="match status" value="1"/>
</dbReference>
<evidence type="ECO:0000313" key="13">
    <source>
        <dbReference type="EMBL" id="KAF4232748.1"/>
    </source>
</evidence>
<feature type="domain" description="Peptidase C54 catalytic" evidence="12">
    <location>
        <begin position="83"/>
        <end position="373"/>
    </location>
</feature>
<keyword evidence="3" id="KW-0813">Transport</keyword>
<sequence length="410" mass="46409">MNGIDMERCKRIIQYIWDPAPRNDQPGDPIWCLGTKYTTDGMERDNRRTATPKLMGMANEEGPNQLVPKATTPGQLDEQGWPESFLHDFESRIWITYRSNFPPIPKPINQDAFSAMTLSVRLRSQLVDQHGFTSDTGWGCMIRSGQSLLANAMSILLFGRGWRRGIDTDREAQLLLQFADHPDAPFSIHRFVQHGAESCNKHPGEWFGPSATARCIQALVSQHGSLNLGVYMTDDTADVQEDKFLDAAHDERGSFRPTLILIGTRLGIDRITPVYWDAVKATLQLPQSVGIAGGRPSASHYFVGVQGSHLFYLDPHQTRPALPRRNIDEPYTDEEIETYHTRHLRRIHIRDMDPSMLIGFIIKDREDWAHWKSRVSVQGKPIVHVLSESDTAVFQGREGAIDEVEVLDDD</sequence>